<dbReference type="GO" id="GO:0016853">
    <property type="term" value="F:isomerase activity"/>
    <property type="evidence" value="ECO:0007669"/>
    <property type="project" value="UniProtKB-KW"/>
</dbReference>
<keyword evidence="7" id="KW-0460">Magnesium</keyword>
<keyword evidence="6" id="KW-0479">Metal-binding</keyword>
<gene>
    <name evidence="12" type="ORF">EZS27_041266</name>
</gene>
<dbReference type="GO" id="GO:0009099">
    <property type="term" value="P:L-valine biosynthetic process"/>
    <property type="evidence" value="ECO:0007669"/>
    <property type="project" value="UniProtKB-UniPathway"/>
</dbReference>
<keyword evidence="12" id="KW-0413">Isomerase</keyword>
<evidence type="ECO:0000256" key="10">
    <source>
        <dbReference type="ARBA" id="ARBA00030209"/>
    </source>
</evidence>
<dbReference type="PANTHER" id="PTHR21371">
    <property type="entry name" value="KETOL-ACID REDUCTOISOMERASE, MITOCHONDRIAL"/>
    <property type="match status" value="1"/>
</dbReference>
<dbReference type="GO" id="GO:0046872">
    <property type="term" value="F:metal ion binding"/>
    <property type="evidence" value="ECO:0007669"/>
    <property type="project" value="UniProtKB-KW"/>
</dbReference>
<dbReference type="InterPro" id="IPR013328">
    <property type="entry name" value="6PGD_dom2"/>
</dbReference>
<dbReference type="GO" id="GO:0009097">
    <property type="term" value="P:isoleucine biosynthetic process"/>
    <property type="evidence" value="ECO:0007669"/>
    <property type="project" value="UniProtKB-UniPathway"/>
</dbReference>
<comment type="similarity">
    <text evidence="4">Belongs to the ketol-acid reductoisomerase family.</text>
</comment>
<evidence type="ECO:0000256" key="2">
    <source>
        <dbReference type="ARBA" id="ARBA00004864"/>
    </source>
</evidence>
<dbReference type="InterPro" id="IPR008927">
    <property type="entry name" value="6-PGluconate_DH-like_C_sf"/>
</dbReference>
<feature type="non-terminal residue" evidence="12">
    <location>
        <position position="1"/>
    </location>
</feature>
<name>A0A5J4PDL3_9ZZZZ</name>
<dbReference type="PANTHER" id="PTHR21371:SF1">
    <property type="entry name" value="KETOL-ACID REDUCTOISOMERASE, MITOCHONDRIAL"/>
    <property type="match status" value="1"/>
</dbReference>
<dbReference type="InterPro" id="IPR013023">
    <property type="entry name" value="KARI"/>
</dbReference>
<evidence type="ECO:0000313" key="12">
    <source>
        <dbReference type="EMBL" id="KAA6307068.1"/>
    </source>
</evidence>
<organism evidence="12">
    <name type="scientific">termite gut metagenome</name>
    <dbReference type="NCBI Taxonomy" id="433724"/>
    <lineage>
        <taxon>unclassified sequences</taxon>
        <taxon>metagenomes</taxon>
        <taxon>organismal metagenomes</taxon>
    </lineage>
</organism>
<sequence>YETLRENGHSPSEAFNETVEELTQSLMPLFAKNGMDWMYANCSTTAQRGALDWMGAFHDATKPVFEKLYKEVKEGNEAQRSINSNSKPDYREKLNVELKALRESEMWQTGAVVRKLRPENS</sequence>
<feature type="domain" description="KARI C-terminal knotted" evidence="11">
    <location>
        <begin position="1"/>
        <end position="120"/>
    </location>
</feature>
<keyword evidence="9" id="KW-0100">Branched-chain amino acid biosynthesis</keyword>
<evidence type="ECO:0000259" key="11">
    <source>
        <dbReference type="PROSITE" id="PS51851"/>
    </source>
</evidence>
<evidence type="ECO:0000256" key="4">
    <source>
        <dbReference type="ARBA" id="ARBA00010318"/>
    </source>
</evidence>
<proteinExistence type="inferred from homology"/>
<keyword evidence="8 12" id="KW-0560">Oxidoreductase</keyword>
<dbReference type="AlphaFoldDB" id="A0A5J4PDL3"/>
<comment type="cofactor">
    <cofactor evidence="1">
        <name>Mg(2+)</name>
        <dbReference type="ChEBI" id="CHEBI:18420"/>
    </cofactor>
</comment>
<dbReference type="SUPFAM" id="SSF48179">
    <property type="entry name" value="6-phosphogluconate dehydrogenase C-terminal domain-like"/>
    <property type="match status" value="1"/>
</dbReference>
<comment type="pathway">
    <text evidence="2">Amino-acid biosynthesis; L-valine biosynthesis; L-valine from pyruvate: step 2/4.</text>
</comment>
<dbReference type="EMBL" id="SNRY01009436">
    <property type="protein sequence ID" value="KAA6307068.1"/>
    <property type="molecule type" value="Genomic_DNA"/>
</dbReference>
<accession>A0A5J4PDL3</accession>
<dbReference type="Pfam" id="PF01450">
    <property type="entry name" value="KARI_C"/>
    <property type="match status" value="1"/>
</dbReference>
<reference evidence="12" key="1">
    <citation type="submission" date="2019-03" db="EMBL/GenBank/DDBJ databases">
        <title>Single cell metagenomics reveals metabolic interactions within the superorganism composed of flagellate Streblomastix strix and complex community of Bacteroidetes bacteria on its surface.</title>
        <authorList>
            <person name="Treitli S.C."/>
            <person name="Kolisko M."/>
            <person name="Husnik F."/>
            <person name="Keeling P."/>
            <person name="Hampl V."/>
        </authorList>
    </citation>
    <scope>NUCLEOTIDE SEQUENCE</scope>
    <source>
        <strain evidence="12">STM</strain>
    </source>
</reference>
<comment type="caution">
    <text evidence="12">The sequence shown here is derived from an EMBL/GenBank/DDBJ whole genome shotgun (WGS) entry which is preliminary data.</text>
</comment>
<evidence type="ECO:0000256" key="8">
    <source>
        <dbReference type="ARBA" id="ARBA00023002"/>
    </source>
</evidence>
<comment type="pathway">
    <text evidence="3">Amino-acid biosynthesis; L-isoleucine biosynthesis; L-isoleucine from 2-oxobutanoate: step 2/4.</text>
</comment>
<dbReference type="UniPathway" id="UPA00049">
    <property type="reaction ID" value="UER00060"/>
</dbReference>
<evidence type="ECO:0000256" key="3">
    <source>
        <dbReference type="ARBA" id="ARBA00004885"/>
    </source>
</evidence>
<dbReference type="PROSITE" id="PS51851">
    <property type="entry name" value="KARI_C"/>
    <property type="match status" value="1"/>
</dbReference>
<dbReference type="FunFam" id="1.10.1040.10:FF:000003">
    <property type="entry name" value="Ketol-acid reductoisomerase, mitochondrial"/>
    <property type="match status" value="1"/>
</dbReference>
<evidence type="ECO:0000256" key="1">
    <source>
        <dbReference type="ARBA" id="ARBA00001946"/>
    </source>
</evidence>
<evidence type="ECO:0000256" key="6">
    <source>
        <dbReference type="ARBA" id="ARBA00022723"/>
    </source>
</evidence>
<dbReference type="GO" id="GO:0004455">
    <property type="term" value="F:ketol-acid reductoisomerase activity"/>
    <property type="evidence" value="ECO:0007669"/>
    <property type="project" value="InterPro"/>
</dbReference>
<evidence type="ECO:0000256" key="7">
    <source>
        <dbReference type="ARBA" id="ARBA00022842"/>
    </source>
</evidence>
<dbReference type="Gene3D" id="1.10.1040.10">
    <property type="entry name" value="N-(1-d-carboxylethyl)-l-norvaline Dehydrogenase, domain 2"/>
    <property type="match status" value="2"/>
</dbReference>
<dbReference type="InterPro" id="IPR000506">
    <property type="entry name" value="KARI_C"/>
</dbReference>
<dbReference type="UniPathway" id="UPA00047">
    <property type="reaction ID" value="UER00056"/>
</dbReference>
<protein>
    <recommendedName>
        <fullName evidence="10">Alpha-keto-beta-hydroxylacyl reductoisomerase</fullName>
    </recommendedName>
</protein>
<evidence type="ECO:0000256" key="9">
    <source>
        <dbReference type="ARBA" id="ARBA00023304"/>
    </source>
</evidence>
<keyword evidence="5" id="KW-0028">Amino-acid biosynthesis</keyword>
<evidence type="ECO:0000256" key="5">
    <source>
        <dbReference type="ARBA" id="ARBA00022605"/>
    </source>
</evidence>